<dbReference type="GO" id="GO:0047632">
    <property type="term" value="F:agmatine deiminase activity"/>
    <property type="evidence" value="ECO:0007669"/>
    <property type="project" value="TreeGrafter"/>
</dbReference>
<dbReference type="AlphaFoldDB" id="A0A3P3W2N4"/>
<dbReference type="PANTHER" id="PTHR31377">
    <property type="entry name" value="AGMATINE DEIMINASE-RELATED"/>
    <property type="match status" value="1"/>
</dbReference>
<keyword evidence="1" id="KW-0378">Hydrolase</keyword>
<dbReference type="GO" id="GO:0009446">
    <property type="term" value="P:putrescine biosynthetic process"/>
    <property type="evidence" value="ECO:0007669"/>
    <property type="project" value="InterPro"/>
</dbReference>
<gene>
    <name evidence="2" type="ORF">EG850_03395</name>
</gene>
<organism evidence="2 3">
    <name type="scientific">Gulosibacter macacae</name>
    <dbReference type="NCBI Taxonomy" id="2488791"/>
    <lineage>
        <taxon>Bacteria</taxon>
        <taxon>Bacillati</taxon>
        <taxon>Actinomycetota</taxon>
        <taxon>Actinomycetes</taxon>
        <taxon>Micrococcales</taxon>
        <taxon>Microbacteriaceae</taxon>
        <taxon>Gulosibacter</taxon>
    </lineage>
</organism>
<dbReference type="InterPro" id="IPR007466">
    <property type="entry name" value="Peptidyl-Arg-deiminase_porph"/>
</dbReference>
<dbReference type="Proteomes" id="UP000274391">
    <property type="component" value="Unassembled WGS sequence"/>
</dbReference>
<dbReference type="RefSeq" id="WP_124969951.1">
    <property type="nucleotide sequence ID" value="NZ_RQVS01000003.1"/>
</dbReference>
<accession>A0A3P3W2N4</accession>
<dbReference type="PANTHER" id="PTHR31377:SF0">
    <property type="entry name" value="AGMATINE DEIMINASE-RELATED"/>
    <property type="match status" value="1"/>
</dbReference>
<dbReference type="EMBL" id="RQVS01000003">
    <property type="protein sequence ID" value="RRJ87909.1"/>
    <property type="molecule type" value="Genomic_DNA"/>
</dbReference>
<keyword evidence="3" id="KW-1185">Reference proteome</keyword>
<evidence type="ECO:0000256" key="1">
    <source>
        <dbReference type="ARBA" id="ARBA00022801"/>
    </source>
</evidence>
<dbReference type="Pfam" id="PF04371">
    <property type="entry name" value="PAD_porph"/>
    <property type="match status" value="1"/>
</dbReference>
<name>A0A3P3W2N4_9MICO</name>
<evidence type="ECO:0000313" key="3">
    <source>
        <dbReference type="Proteomes" id="UP000274391"/>
    </source>
</evidence>
<dbReference type="GO" id="GO:0004668">
    <property type="term" value="F:protein-arginine deiminase activity"/>
    <property type="evidence" value="ECO:0007669"/>
    <property type="project" value="InterPro"/>
</dbReference>
<dbReference type="OrthoDB" id="9808013at2"/>
<proteinExistence type="predicted"/>
<dbReference type="SUPFAM" id="SSF55909">
    <property type="entry name" value="Pentein"/>
    <property type="match status" value="1"/>
</dbReference>
<protein>
    <submittedName>
        <fullName evidence="2">Agmatine deiminase family protein</fullName>
    </submittedName>
</protein>
<sequence length="341" mass="37820">MTSPLMPAEWAPHERTWMAFPPPNDTFGERGEEALEQARRDWLKVAETIAKYEPVSMIVDPGDAAEARAQFRDRFEIVIHDLDDAWMRDIGPSFAFDGDELVAVDWVFNGWGAQSWATWENDSKIGRVIAEHAGVRVVSSELVNEGGGIHVDGEGTVLLTRTVQLDPHRNPGATVEAVEVEFACTIGASKAIWFNRGLHRDYDSYGTRGHVDIIASFAGPAKVLVHDQRDQGHPDYAISQALKQRLAGETDAAGRPIEVIEVPAPTVLRDEHGWVDWSYINHYVCNGAVILCAFNDPNDEVAAKILQRCYPEHTIELVDARGIFAHGGGIHCITQQQPARR</sequence>
<dbReference type="Gene3D" id="3.75.10.10">
    <property type="entry name" value="L-arginine/glycine Amidinotransferase, Chain A"/>
    <property type="match status" value="1"/>
</dbReference>
<comment type="caution">
    <text evidence="2">The sequence shown here is derived from an EMBL/GenBank/DDBJ whole genome shotgun (WGS) entry which is preliminary data.</text>
</comment>
<reference evidence="2 3" key="1">
    <citation type="submission" date="2018-11" db="EMBL/GenBank/DDBJ databases">
        <title>YIM 102482-1 draft genome.</title>
        <authorList>
            <person name="Li G."/>
            <person name="Jiang Y."/>
        </authorList>
    </citation>
    <scope>NUCLEOTIDE SEQUENCE [LARGE SCALE GENOMIC DNA]</scope>
    <source>
        <strain evidence="2 3">YIM 102482-1</strain>
    </source>
</reference>
<evidence type="ECO:0000313" key="2">
    <source>
        <dbReference type="EMBL" id="RRJ87909.1"/>
    </source>
</evidence>